<dbReference type="AlphaFoldDB" id="A0AAX4P9S8"/>
<name>A0AAX4P9S8_9CHLO</name>
<feature type="region of interest" description="Disordered" evidence="1">
    <location>
        <begin position="20"/>
        <end position="56"/>
    </location>
</feature>
<organism evidence="2 3">
    <name type="scientific">Chloropicon roscoffensis</name>
    <dbReference type="NCBI Taxonomy" id="1461544"/>
    <lineage>
        <taxon>Eukaryota</taxon>
        <taxon>Viridiplantae</taxon>
        <taxon>Chlorophyta</taxon>
        <taxon>Chloropicophyceae</taxon>
        <taxon>Chloropicales</taxon>
        <taxon>Chloropicaceae</taxon>
        <taxon>Chloropicon</taxon>
    </lineage>
</organism>
<evidence type="ECO:0000313" key="3">
    <source>
        <dbReference type="Proteomes" id="UP001472866"/>
    </source>
</evidence>
<keyword evidence="3" id="KW-1185">Reference proteome</keyword>
<reference evidence="2 3" key="1">
    <citation type="submission" date="2024-03" db="EMBL/GenBank/DDBJ databases">
        <title>Complete genome sequence of the green alga Chloropicon roscoffensis RCC1871.</title>
        <authorList>
            <person name="Lemieux C."/>
            <person name="Pombert J.-F."/>
            <person name="Otis C."/>
            <person name="Turmel M."/>
        </authorList>
    </citation>
    <scope>NUCLEOTIDE SEQUENCE [LARGE SCALE GENOMIC DNA]</scope>
    <source>
        <strain evidence="2 3">RCC1871</strain>
    </source>
</reference>
<evidence type="ECO:0000256" key="1">
    <source>
        <dbReference type="SAM" id="MobiDB-lite"/>
    </source>
</evidence>
<evidence type="ECO:0000313" key="2">
    <source>
        <dbReference type="EMBL" id="WZN62596.1"/>
    </source>
</evidence>
<gene>
    <name evidence="2" type="ORF">HKI87_06g41330</name>
</gene>
<protein>
    <submittedName>
        <fullName evidence="2">Uncharacterized protein</fullName>
    </submittedName>
</protein>
<feature type="compositionally biased region" description="Basic and acidic residues" evidence="1">
    <location>
        <begin position="20"/>
        <end position="35"/>
    </location>
</feature>
<dbReference type="Proteomes" id="UP001472866">
    <property type="component" value="Chromosome 06"/>
</dbReference>
<proteinExistence type="predicted"/>
<accession>A0AAX4P9S8</accession>
<sequence>MQSLVNRLVRQKRLLDAIDAHEAKSKSVEREESDLSRWPSQGTSSGPPTPRQERRREEIPKFKVILGWRDNSRGPKKVLVIAGKEYDPYGSRVTLEQCCPKKLKEVISASPGLWKRFISDLSSVVEPFQDASDDACLPLFCFCFPCFLTWRSDYLARVEERLLSGLVSRHRADFEHLGLLLRHKDIAAPMLLCGMSVSQKISVVEIAWDPSLWTDRI</sequence>
<dbReference type="EMBL" id="CP151506">
    <property type="protein sequence ID" value="WZN62596.1"/>
    <property type="molecule type" value="Genomic_DNA"/>
</dbReference>